<dbReference type="HAMAP" id="MF_00223">
    <property type="entry name" value="FolE"/>
    <property type="match status" value="1"/>
</dbReference>
<dbReference type="Gene3D" id="1.10.286.10">
    <property type="match status" value="1"/>
</dbReference>
<dbReference type="PROSITE" id="PS00860">
    <property type="entry name" value="GTP_CYCLOHYDROL_1_2"/>
    <property type="match status" value="1"/>
</dbReference>
<dbReference type="RefSeq" id="WP_386822583.1">
    <property type="nucleotide sequence ID" value="NZ_JBHTIF010000001.1"/>
</dbReference>
<keyword evidence="6" id="KW-0479">Metal-binding</keyword>
<sequence length="225" mass="24848">MPTPTLDSLTMCADDHAHDTPAEAAAAAGGDARHGVTRTQAEEAVRTLLRWSGDDPTREGLIDTPKRVVKAYGDWFSGYAMDPEAYLQRTFEEVGGYDELVVLRDIEFESHCEHHMAPIIGRAHVGYLPKGRVVGISKLARVVEAYARRFQVQENMTAQIARCIQTALEPRGVGVVIEAAHECMTTRGIHKRGVSMVTSKMLGTFREDARTRAEFLELIRVRGAG</sequence>
<evidence type="ECO:0000259" key="7">
    <source>
        <dbReference type="Pfam" id="PF01227"/>
    </source>
</evidence>
<gene>
    <name evidence="6 8" type="primary">folE</name>
    <name evidence="8" type="ORF">ACFQ0E_05005</name>
</gene>
<keyword evidence="9" id="KW-1185">Reference proteome</keyword>
<comment type="pathway">
    <text evidence="2 6">Cofactor biosynthesis; 7,8-dihydroneopterin triphosphate biosynthesis; 7,8-dihydroneopterin triphosphate from GTP: step 1/1.</text>
</comment>
<keyword evidence="6" id="KW-0342">GTP-binding</keyword>
<evidence type="ECO:0000256" key="4">
    <source>
        <dbReference type="ARBA" id="ARBA00022563"/>
    </source>
</evidence>
<dbReference type="NCBIfam" id="NF006825">
    <property type="entry name" value="PRK09347.1-2"/>
    <property type="match status" value="1"/>
</dbReference>
<protein>
    <recommendedName>
        <fullName evidence="6">GTP cyclohydrolase 1</fullName>
        <ecNumber evidence="6">3.5.4.16</ecNumber>
    </recommendedName>
    <alternativeName>
        <fullName evidence="6">GTP cyclohydrolase I</fullName>
        <shortName evidence="6">GTP-CH-I</shortName>
    </alternativeName>
</protein>
<dbReference type="PROSITE" id="PS00859">
    <property type="entry name" value="GTP_CYCLOHYDROL_1_1"/>
    <property type="match status" value="1"/>
</dbReference>
<evidence type="ECO:0000256" key="3">
    <source>
        <dbReference type="ARBA" id="ARBA00008085"/>
    </source>
</evidence>
<dbReference type="GO" id="GO:0003934">
    <property type="term" value="F:GTP cyclohydrolase I activity"/>
    <property type="evidence" value="ECO:0007669"/>
    <property type="project" value="UniProtKB-EC"/>
</dbReference>
<keyword evidence="6" id="KW-0547">Nucleotide-binding</keyword>
<proteinExistence type="inferred from homology"/>
<comment type="caution">
    <text evidence="8">The sequence shown here is derived from an EMBL/GenBank/DDBJ whole genome shotgun (WGS) entry which is preliminary data.</text>
</comment>
<dbReference type="Proteomes" id="UP001597110">
    <property type="component" value="Unassembled WGS sequence"/>
</dbReference>
<feature type="domain" description="GTP cyclohydrolase I" evidence="7">
    <location>
        <begin position="42"/>
        <end position="220"/>
    </location>
</feature>
<feature type="binding site" evidence="6">
    <location>
        <position position="112"/>
    </location>
    <ligand>
        <name>Zn(2+)</name>
        <dbReference type="ChEBI" id="CHEBI:29105"/>
    </ligand>
</feature>
<keyword evidence="4 6" id="KW-0554">One-carbon metabolism</keyword>
<dbReference type="SUPFAM" id="SSF55620">
    <property type="entry name" value="Tetrahydrobiopterin biosynthesis enzymes-like"/>
    <property type="match status" value="1"/>
</dbReference>
<name>A0ABW2YBD5_9GAMM</name>
<keyword evidence="5 6" id="KW-0378">Hydrolase</keyword>
<evidence type="ECO:0000256" key="5">
    <source>
        <dbReference type="ARBA" id="ARBA00022801"/>
    </source>
</evidence>
<dbReference type="Pfam" id="PF01227">
    <property type="entry name" value="GTP_cyclohydroI"/>
    <property type="match status" value="1"/>
</dbReference>
<evidence type="ECO:0000256" key="1">
    <source>
        <dbReference type="ARBA" id="ARBA00001052"/>
    </source>
</evidence>
<organism evidence="8 9">
    <name type="scientific">Lysobacter brunescens</name>
    <dbReference type="NCBI Taxonomy" id="262323"/>
    <lineage>
        <taxon>Bacteria</taxon>
        <taxon>Pseudomonadati</taxon>
        <taxon>Pseudomonadota</taxon>
        <taxon>Gammaproteobacteria</taxon>
        <taxon>Lysobacterales</taxon>
        <taxon>Lysobacteraceae</taxon>
        <taxon>Lysobacter</taxon>
    </lineage>
</organism>
<keyword evidence="6" id="KW-0862">Zinc</keyword>
<dbReference type="NCBIfam" id="NF006826">
    <property type="entry name" value="PRK09347.1-3"/>
    <property type="match status" value="1"/>
</dbReference>
<dbReference type="EC" id="3.5.4.16" evidence="6"/>
<comment type="similarity">
    <text evidence="3 6">Belongs to the GTP cyclohydrolase I family.</text>
</comment>
<dbReference type="InterPro" id="IPR043133">
    <property type="entry name" value="GTP-CH-I_C/QueF"/>
</dbReference>
<dbReference type="InterPro" id="IPR020602">
    <property type="entry name" value="GTP_CycHdrlase_I_dom"/>
</dbReference>
<evidence type="ECO:0000313" key="9">
    <source>
        <dbReference type="Proteomes" id="UP001597110"/>
    </source>
</evidence>
<dbReference type="InterPro" id="IPR001474">
    <property type="entry name" value="GTP_CycHdrlase_I"/>
</dbReference>
<comment type="subunit">
    <text evidence="6">Homopolymer.</text>
</comment>
<dbReference type="InterPro" id="IPR043134">
    <property type="entry name" value="GTP-CH-I_N"/>
</dbReference>
<dbReference type="EMBL" id="JBHTIF010000001">
    <property type="protein sequence ID" value="MFD0724956.1"/>
    <property type="molecule type" value="Genomic_DNA"/>
</dbReference>
<dbReference type="NCBIfam" id="TIGR00063">
    <property type="entry name" value="folE"/>
    <property type="match status" value="1"/>
</dbReference>
<feature type="binding site" evidence="6">
    <location>
        <position position="115"/>
    </location>
    <ligand>
        <name>Zn(2+)</name>
        <dbReference type="ChEBI" id="CHEBI:29105"/>
    </ligand>
</feature>
<accession>A0ABW2YBD5</accession>
<evidence type="ECO:0000313" key="8">
    <source>
        <dbReference type="EMBL" id="MFD0724956.1"/>
    </source>
</evidence>
<reference evidence="9" key="1">
    <citation type="journal article" date="2019" name="Int. J. Syst. Evol. Microbiol.">
        <title>The Global Catalogue of Microorganisms (GCM) 10K type strain sequencing project: providing services to taxonomists for standard genome sequencing and annotation.</title>
        <authorList>
            <consortium name="The Broad Institute Genomics Platform"/>
            <consortium name="The Broad Institute Genome Sequencing Center for Infectious Disease"/>
            <person name="Wu L."/>
            <person name="Ma J."/>
        </authorList>
    </citation>
    <scope>NUCLEOTIDE SEQUENCE [LARGE SCALE GENOMIC DNA]</scope>
    <source>
        <strain evidence="9">CCUG 55585</strain>
    </source>
</reference>
<dbReference type="InterPro" id="IPR018234">
    <property type="entry name" value="GTP_CycHdrlase_I_CS"/>
</dbReference>
<evidence type="ECO:0000256" key="2">
    <source>
        <dbReference type="ARBA" id="ARBA00005080"/>
    </source>
</evidence>
<dbReference type="PANTHER" id="PTHR11109">
    <property type="entry name" value="GTP CYCLOHYDROLASE I"/>
    <property type="match status" value="1"/>
</dbReference>
<feature type="binding site" evidence="6">
    <location>
        <position position="183"/>
    </location>
    <ligand>
        <name>Zn(2+)</name>
        <dbReference type="ChEBI" id="CHEBI:29105"/>
    </ligand>
</feature>
<dbReference type="Gene3D" id="3.30.1130.10">
    <property type="match status" value="1"/>
</dbReference>
<comment type="catalytic activity">
    <reaction evidence="1 6">
        <text>GTP + H2O = 7,8-dihydroneopterin 3'-triphosphate + formate + H(+)</text>
        <dbReference type="Rhea" id="RHEA:17473"/>
        <dbReference type="ChEBI" id="CHEBI:15377"/>
        <dbReference type="ChEBI" id="CHEBI:15378"/>
        <dbReference type="ChEBI" id="CHEBI:15740"/>
        <dbReference type="ChEBI" id="CHEBI:37565"/>
        <dbReference type="ChEBI" id="CHEBI:58462"/>
        <dbReference type="EC" id="3.5.4.16"/>
    </reaction>
</comment>
<evidence type="ECO:0000256" key="6">
    <source>
        <dbReference type="HAMAP-Rule" id="MF_00223"/>
    </source>
</evidence>
<dbReference type="PANTHER" id="PTHR11109:SF7">
    <property type="entry name" value="GTP CYCLOHYDROLASE 1"/>
    <property type="match status" value="1"/>
</dbReference>